<feature type="region of interest" description="Disordered" evidence="1">
    <location>
        <begin position="1"/>
        <end position="158"/>
    </location>
</feature>
<name>A0A7S4JII6_9STRA</name>
<accession>A0A7S4JII6</accession>
<proteinExistence type="predicted"/>
<feature type="compositionally biased region" description="Basic and acidic residues" evidence="1">
    <location>
        <begin position="299"/>
        <end position="312"/>
    </location>
</feature>
<feature type="compositionally biased region" description="Polar residues" evidence="1">
    <location>
        <begin position="1"/>
        <end position="10"/>
    </location>
</feature>
<feature type="compositionally biased region" description="Low complexity" evidence="1">
    <location>
        <begin position="139"/>
        <end position="153"/>
    </location>
</feature>
<evidence type="ECO:0000313" key="2">
    <source>
        <dbReference type="EMBL" id="CAE2264572.1"/>
    </source>
</evidence>
<feature type="compositionally biased region" description="Basic and acidic residues" evidence="1">
    <location>
        <begin position="240"/>
        <end position="272"/>
    </location>
</feature>
<organism evidence="2">
    <name type="scientific">Odontella aurita</name>
    <dbReference type="NCBI Taxonomy" id="265563"/>
    <lineage>
        <taxon>Eukaryota</taxon>
        <taxon>Sar</taxon>
        <taxon>Stramenopiles</taxon>
        <taxon>Ochrophyta</taxon>
        <taxon>Bacillariophyta</taxon>
        <taxon>Mediophyceae</taxon>
        <taxon>Biddulphiophycidae</taxon>
        <taxon>Eupodiscales</taxon>
        <taxon>Odontellaceae</taxon>
        <taxon>Odontella</taxon>
    </lineage>
</organism>
<dbReference type="AlphaFoldDB" id="A0A7S4JII6"/>
<dbReference type="GO" id="GO:0033551">
    <property type="term" value="C:monopolin complex"/>
    <property type="evidence" value="ECO:0007669"/>
    <property type="project" value="InterPro"/>
</dbReference>
<protein>
    <submittedName>
        <fullName evidence="2">Uncharacterized protein</fullName>
    </submittedName>
</protein>
<feature type="compositionally biased region" description="Polar residues" evidence="1">
    <location>
        <begin position="283"/>
        <end position="298"/>
    </location>
</feature>
<feature type="region of interest" description="Disordered" evidence="1">
    <location>
        <begin position="240"/>
        <end position="314"/>
    </location>
</feature>
<gene>
    <name evidence="2" type="ORF">OAUR00152_LOCUS28314</name>
</gene>
<evidence type="ECO:0000256" key="1">
    <source>
        <dbReference type="SAM" id="MobiDB-lite"/>
    </source>
</evidence>
<dbReference type="PANTHER" id="PTHR28006:SF1">
    <property type="entry name" value="MONOPOLIN COMPLEX SUBUNIT CSM1"/>
    <property type="match status" value="1"/>
</dbReference>
<reference evidence="2" key="1">
    <citation type="submission" date="2021-01" db="EMBL/GenBank/DDBJ databases">
        <authorList>
            <person name="Corre E."/>
            <person name="Pelletier E."/>
            <person name="Niang G."/>
            <person name="Scheremetjew M."/>
            <person name="Finn R."/>
            <person name="Kale V."/>
            <person name="Holt S."/>
            <person name="Cochrane G."/>
            <person name="Meng A."/>
            <person name="Brown T."/>
            <person name="Cohen L."/>
        </authorList>
    </citation>
    <scope>NUCLEOTIDE SEQUENCE</scope>
    <source>
        <strain evidence="2">Isolate 1302-5</strain>
    </source>
</reference>
<sequence length="424" mass="47297">MDQQNTSSMPLSEIRPFQSANVPSHGPVAVSSRHSGVHFSKVPNPNKPFSGNTTGVGDGEEDAVDTTVRVQEKKTGNPFQWMRNTERLPVQDDENAENARPSNPSVCELDSSANTSKRPHPSSALHLARNEPPRPTHHSVGTSATGASSYGSVNSAADHDEATYWRRMFEALHRERTTAAEAQLDAVTEESNRRERALRKYAENLEEELRREHDRALEAEKKCREAEEWRAQVVAMRKEAEEAKAQADEARKEVEDAKKEADEARKEAEEMRAQVNEAKQESMAAQNSPGDQSTSSAKSNDDGKEMSPDLRKSIRSHKRTVALYRALIGTTIAERPGGRSFDCTVVNHARRAASKFRLTRLPAADREKGEKAEETASGGEMVQFVPLVGMEHLPDFLRRAIEFESRQCPELMSNVLRSLFPEEE</sequence>
<feature type="compositionally biased region" description="Polar residues" evidence="1">
    <location>
        <begin position="100"/>
        <end position="116"/>
    </location>
</feature>
<dbReference type="EMBL" id="HBKQ01041062">
    <property type="protein sequence ID" value="CAE2264572.1"/>
    <property type="molecule type" value="Transcribed_RNA"/>
</dbReference>
<dbReference type="PANTHER" id="PTHR28006">
    <property type="entry name" value="MONOPOLIN COMPLEX SUBUNIT CSM1"/>
    <property type="match status" value="1"/>
</dbReference>
<dbReference type="InterPro" id="IPR040349">
    <property type="entry name" value="Csm1/Pcs1"/>
</dbReference>